<dbReference type="Proteomes" id="UP000724874">
    <property type="component" value="Unassembled WGS sequence"/>
</dbReference>
<keyword evidence="1" id="KW-0732">Signal</keyword>
<feature type="signal peptide" evidence="1">
    <location>
        <begin position="1"/>
        <end position="19"/>
    </location>
</feature>
<evidence type="ECO:0000313" key="3">
    <source>
        <dbReference type="Proteomes" id="UP000724874"/>
    </source>
</evidence>
<dbReference type="EMBL" id="JADNYJ010000168">
    <property type="protein sequence ID" value="KAF8877560.1"/>
    <property type="molecule type" value="Genomic_DNA"/>
</dbReference>
<dbReference type="AlphaFoldDB" id="A0A9P5NA16"/>
<proteinExistence type="predicted"/>
<keyword evidence="3" id="KW-1185">Reference proteome</keyword>
<comment type="caution">
    <text evidence="2">The sequence shown here is derived from an EMBL/GenBank/DDBJ whole genome shotgun (WGS) entry which is preliminary data.</text>
</comment>
<name>A0A9P5NA16_GYMJU</name>
<gene>
    <name evidence="2" type="ORF">CPB84DRAFT_1752109</name>
</gene>
<sequence length="138" mass="15701">MFISFALVALLPIITGVLGGPINTQGLVRRRIFNYEPDLPDTVSSLKEGEYENKTRMTDPESLTYIEPILWGRLPHHRSDSPACEENLSLEVTMKICQKKETAIVASIALGHHHGVLFHHFAQMRRRFSAAEPDERYE</sequence>
<evidence type="ECO:0000256" key="1">
    <source>
        <dbReference type="SAM" id="SignalP"/>
    </source>
</evidence>
<organism evidence="2 3">
    <name type="scientific">Gymnopilus junonius</name>
    <name type="common">Spectacular rustgill mushroom</name>
    <name type="synonym">Gymnopilus spectabilis subsp. junonius</name>
    <dbReference type="NCBI Taxonomy" id="109634"/>
    <lineage>
        <taxon>Eukaryota</taxon>
        <taxon>Fungi</taxon>
        <taxon>Dikarya</taxon>
        <taxon>Basidiomycota</taxon>
        <taxon>Agaricomycotina</taxon>
        <taxon>Agaricomycetes</taxon>
        <taxon>Agaricomycetidae</taxon>
        <taxon>Agaricales</taxon>
        <taxon>Agaricineae</taxon>
        <taxon>Hymenogastraceae</taxon>
        <taxon>Gymnopilus</taxon>
    </lineage>
</organism>
<protein>
    <submittedName>
        <fullName evidence="2">Uncharacterized protein</fullName>
    </submittedName>
</protein>
<feature type="chain" id="PRO_5040480493" evidence="1">
    <location>
        <begin position="20"/>
        <end position="138"/>
    </location>
</feature>
<accession>A0A9P5NA16</accession>
<reference evidence="2" key="1">
    <citation type="submission" date="2020-11" db="EMBL/GenBank/DDBJ databases">
        <authorList>
            <consortium name="DOE Joint Genome Institute"/>
            <person name="Ahrendt S."/>
            <person name="Riley R."/>
            <person name="Andreopoulos W."/>
            <person name="LaButti K."/>
            <person name="Pangilinan J."/>
            <person name="Ruiz-duenas F.J."/>
            <person name="Barrasa J.M."/>
            <person name="Sanchez-Garcia M."/>
            <person name="Camarero S."/>
            <person name="Miyauchi S."/>
            <person name="Serrano A."/>
            <person name="Linde D."/>
            <person name="Babiker R."/>
            <person name="Drula E."/>
            <person name="Ayuso-Fernandez I."/>
            <person name="Pacheco R."/>
            <person name="Padilla G."/>
            <person name="Ferreira P."/>
            <person name="Barriuso J."/>
            <person name="Kellner H."/>
            <person name="Castanera R."/>
            <person name="Alfaro M."/>
            <person name="Ramirez L."/>
            <person name="Pisabarro A.G."/>
            <person name="Kuo A."/>
            <person name="Tritt A."/>
            <person name="Lipzen A."/>
            <person name="He G."/>
            <person name="Yan M."/>
            <person name="Ng V."/>
            <person name="Cullen D."/>
            <person name="Martin F."/>
            <person name="Rosso M.-N."/>
            <person name="Henrissat B."/>
            <person name="Hibbett D."/>
            <person name="Martinez A.T."/>
            <person name="Grigoriev I.V."/>
        </authorList>
    </citation>
    <scope>NUCLEOTIDE SEQUENCE</scope>
    <source>
        <strain evidence="2">AH 44721</strain>
    </source>
</reference>
<evidence type="ECO:0000313" key="2">
    <source>
        <dbReference type="EMBL" id="KAF8877560.1"/>
    </source>
</evidence>